<dbReference type="RefSeq" id="WP_171475763.1">
    <property type="nucleotide sequence ID" value="NZ_CP053452.2"/>
</dbReference>
<reference evidence="2" key="1">
    <citation type="submission" date="2020-05" db="EMBL/GenBank/DDBJ databases">
        <title>Frigoriglobus tundricola gen. nov., sp. nov., a psychrotolerant cellulolytic planctomycete of the family Gemmataceae with two divergent copies of 16S rRNA gene.</title>
        <authorList>
            <person name="Kulichevskaya I.S."/>
            <person name="Ivanova A.A."/>
            <person name="Naumoff D.G."/>
            <person name="Beletsky A.V."/>
            <person name="Rijpstra W.I.C."/>
            <person name="Sinninghe Damste J.S."/>
            <person name="Mardanov A.V."/>
            <person name="Ravin N.V."/>
            <person name="Dedysh S.N."/>
        </authorList>
    </citation>
    <scope>NUCLEOTIDE SEQUENCE [LARGE SCALE GENOMIC DNA]</scope>
    <source>
        <strain evidence="2">PL17</strain>
    </source>
</reference>
<dbReference type="EMBL" id="CP053452">
    <property type="protein sequence ID" value="QJX01164.1"/>
    <property type="molecule type" value="Genomic_DNA"/>
</dbReference>
<dbReference type="AlphaFoldDB" id="A0A6M5Z702"/>
<dbReference type="Proteomes" id="UP000503447">
    <property type="component" value="Chromosome"/>
</dbReference>
<keyword evidence="2" id="KW-1185">Reference proteome</keyword>
<dbReference type="KEGG" id="ftj:FTUN_8803"/>
<accession>A0A6M5Z702</accession>
<sequence length="241" mass="26208">MAGIMSLTRDQIAKLYAQDGDDGPALGVQFCFDWSGTFMHNASKQFKAFLELSARAGADPDLAAALWVCVTYMSGFVRGTGYQRVTAPFKDNQLPPGGGSPHCEMSDLAREQNLKFLDDHPGSLLVDVWFADGLTPEGPEVQEAAIARYRQMQSEKGTHCLVVALSESVNWDFLKKLSVHHEVVHCHDDNFAGLFELILGLLKGLAKNPKAIDGVKSLDRTEIAKLMNVSGAPAVLADDTN</sequence>
<organism evidence="1 2">
    <name type="scientific">Frigoriglobus tundricola</name>
    <dbReference type="NCBI Taxonomy" id="2774151"/>
    <lineage>
        <taxon>Bacteria</taxon>
        <taxon>Pseudomonadati</taxon>
        <taxon>Planctomycetota</taxon>
        <taxon>Planctomycetia</taxon>
        <taxon>Gemmatales</taxon>
        <taxon>Gemmataceae</taxon>
        <taxon>Frigoriglobus</taxon>
    </lineage>
</organism>
<protein>
    <submittedName>
        <fullName evidence="1">Uncharacterized protein</fullName>
    </submittedName>
</protein>
<evidence type="ECO:0000313" key="2">
    <source>
        <dbReference type="Proteomes" id="UP000503447"/>
    </source>
</evidence>
<name>A0A6M5Z702_9BACT</name>
<evidence type="ECO:0000313" key="1">
    <source>
        <dbReference type="EMBL" id="QJX01164.1"/>
    </source>
</evidence>
<gene>
    <name evidence="1" type="ORF">FTUN_8803</name>
</gene>
<proteinExistence type="predicted"/>